<feature type="region of interest" description="Disordered" evidence="1">
    <location>
        <begin position="1"/>
        <end position="24"/>
    </location>
</feature>
<organism evidence="2 3">
    <name type="scientific">Dyella thiooxydans</name>
    <dbReference type="NCBI Taxonomy" id="445710"/>
    <lineage>
        <taxon>Bacteria</taxon>
        <taxon>Pseudomonadati</taxon>
        <taxon>Pseudomonadota</taxon>
        <taxon>Gammaproteobacteria</taxon>
        <taxon>Lysobacterales</taxon>
        <taxon>Rhodanobacteraceae</taxon>
        <taxon>Dyella</taxon>
    </lineage>
</organism>
<reference evidence="2 3" key="1">
    <citation type="submission" date="2016-02" db="EMBL/GenBank/DDBJ databases">
        <title>Complete genome sequencing and analysis of ATSB10, Dyella thiooxydans isolated from rhizosphere soil of sunflower (Helianthus annuus L.).</title>
        <authorList>
            <person name="Lee Y."/>
            <person name="Hwangbo K."/>
            <person name="Chung H."/>
            <person name="Yoo J."/>
            <person name="Kim K.Y."/>
            <person name="Sa T.M."/>
            <person name="Um Y."/>
            <person name="Madhaiyan M."/>
        </authorList>
    </citation>
    <scope>NUCLEOTIDE SEQUENCE [LARGE SCALE GENOMIC DNA]</scope>
    <source>
        <strain evidence="2 3">ATSB10</strain>
    </source>
</reference>
<accession>A0A160N0S9</accession>
<dbReference type="Proteomes" id="UP000077255">
    <property type="component" value="Chromosome"/>
</dbReference>
<name>A0A160N0S9_9GAMM</name>
<keyword evidence="3" id="KW-1185">Reference proteome</keyword>
<evidence type="ECO:0000313" key="3">
    <source>
        <dbReference type="Proteomes" id="UP000077255"/>
    </source>
</evidence>
<evidence type="ECO:0000256" key="1">
    <source>
        <dbReference type="SAM" id="MobiDB-lite"/>
    </source>
</evidence>
<evidence type="ECO:0000313" key="2">
    <source>
        <dbReference type="EMBL" id="AND68967.1"/>
    </source>
</evidence>
<proteinExistence type="predicted"/>
<gene>
    <name evidence="2" type="ORF">ATSB10_15130</name>
</gene>
<dbReference type="EMBL" id="CP014841">
    <property type="protein sequence ID" value="AND68967.1"/>
    <property type="molecule type" value="Genomic_DNA"/>
</dbReference>
<sequence length="39" mass="4655">MLRMRLDKDLGSLPRGGDEQVSERTMRSWMEVQLRLLHN</sequence>
<dbReference type="KEGG" id="dtx:ATSB10_15130"/>
<protein>
    <submittedName>
        <fullName evidence="2">Uncharacterized protein</fullName>
    </submittedName>
</protein>
<dbReference type="AlphaFoldDB" id="A0A160N0S9"/>